<dbReference type="InterPro" id="IPR010722">
    <property type="entry name" value="BATS_dom"/>
</dbReference>
<keyword evidence="11 13" id="KW-0411">Iron-sulfur</keyword>
<dbReference type="EC" id="2.8.1.6" evidence="3 13"/>
<dbReference type="Pfam" id="PF06968">
    <property type="entry name" value="BATS"/>
    <property type="match status" value="1"/>
</dbReference>
<dbReference type="GO" id="GO:0051537">
    <property type="term" value="F:2 iron, 2 sulfur cluster binding"/>
    <property type="evidence" value="ECO:0007669"/>
    <property type="project" value="UniProtKB-KW"/>
</dbReference>
<keyword evidence="7 13" id="KW-0001">2Fe-2S</keyword>
<dbReference type="PANTHER" id="PTHR22976">
    <property type="entry name" value="BIOTIN SYNTHASE"/>
    <property type="match status" value="1"/>
</dbReference>
<dbReference type="SUPFAM" id="SSF102114">
    <property type="entry name" value="Radical SAM enzymes"/>
    <property type="match status" value="1"/>
</dbReference>
<comment type="cofactor">
    <cofactor evidence="13 14">
        <name>[4Fe-4S] cluster</name>
        <dbReference type="ChEBI" id="CHEBI:49883"/>
    </cofactor>
    <text evidence="13 14">Binds 1 [4Fe-4S] cluster. The cluster is coordinated with 3 cysteines and an exchangeable S-adenosyl-L-methionine.</text>
</comment>
<comment type="cofactor">
    <cofactor evidence="14">
        <name>[2Fe-2S] cluster</name>
        <dbReference type="ChEBI" id="CHEBI:190135"/>
    </cofactor>
    <text evidence="14">Binds 1 [2Fe-2S] cluster. The cluster is coordinated with 3 cysteines and 1 arginine.</text>
</comment>
<dbReference type="Proteomes" id="UP000184510">
    <property type="component" value="Unassembled WGS sequence"/>
</dbReference>
<dbReference type="PROSITE" id="PS51918">
    <property type="entry name" value="RADICAL_SAM"/>
    <property type="match status" value="1"/>
</dbReference>
<evidence type="ECO:0000256" key="8">
    <source>
        <dbReference type="ARBA" id="ARBA00022723"/>
    </source>
</evidence>
<evidence type="ECO:0000256" key="10">
    <source>
        <dbReference type="ARBA" id="ARBA00023004"/>
    </source>
</evidence>
<protein>
    <recommendedName>
        <fullName evidence="3 13">Biotin synthase</fullName>
        <ecNumber evidence="3 13">2.8.1.6</ecNumber>
    </recommendedName>
</protein>
<dbReference type="SFLD" id="SFLDG01278">
    <property type="entry name" value="biotin_synthase_like"/>
    <property type="match status" value="1"/>
</dbReference>
<evidence type="ECO:0000256" key="14">
    <source>
        <dbReference type="PIRSR" id="PIRSR001619-1"/>
    </source>
</evidence>
<dbReference type="OrthoDB" id="9786826at2"/>
<evidence type="ECO:0000256" key="13">
    <source>
        <dbReference type="HAMAP-Rule" id="MF_01694"/>
    </source>
</evidence>
<dbReference type="InterPro" id="IPR002684">
    <property type="entry name" value="Biotin_synth/BioAB"/>
</dbReference>
<accession>A0A1M6RPR8</accession>
<dbReference type="HAMAP" id="MF_01694">
    <property type="entry name" value="BioB"/>
    <property type="match status" value="1"/>
</dbReference>
<evidence type="ECO:0000313" key="17">
    <source>
        <dbReference type="EMBL" id="SHK34317.1"/>
    </source>
</evidence>
<evidence type="ECO:0000256" key="6">
    <source>
        <dbReference type="ARBA" id="ARBA00022691"/>
    </source>
</evidence>
<dbReference type="InterPro" id="IPR013785">
    <property type="entry name" value="Aldolase_TIM"/>
</dbReference>
<evidence type="ECO:0000256" key="4">
    <source>
        <dbReference type="ARBA" id="ARBA00022485"/>
    </source>
</evidence>
<dbReference type="FunCoup" id="A0A1M6RPR8">
    <property type="interactions" value="347"/>
</dbReference>
<sequence length="331" mass="36220">MKFDELKRIYELPLFDLLKQARAVHDANWNDNEIQLCTLLSIKTGGCSEDCSYCAQSSRYNSGVEVERLMEKQAVMERAQAARDSGSTRFCMGAAWRGVRKGTKRFDQVVDIIQDVSKLGMEVCVTLGELGPDEAKILKEAGVTAYNHNVDTSREHYPNIVSTHTYDDRLRTIRNAQDAGMSVCCGGILGLGETPDDRLKMIETISEFNPQPESVPINSLMPMPGTPLEGSDPVTIFDVVRMIAVARIAVPKAKVRLSAGRTQISEEGQALCFFAGANSIFYGDKLLTAKNPAVQKDLKLIETLGLSAKQPNPAMDAPAPECDKPLSPCCG</sequence>
<feature type="binding site" evidence="13 14">
    <location>
        <position position="256"/>
    </location>
    <ligand>
        <name>[2Fe-2S] cluster</name>
        <dbReference type="ChEBI" id="CHEBI:190135"/>
    </ligand>
</feature>
<dbReference type="CDD" id="cd01335">
    <property type="entry name" value="Radical_SAM"/>
    <property type="match status" value="1"/>
</dbReference>
<feature type="binding site" evidence="13 14">
    <location>
        <position position="51"/>
    </location>
    <ligand>
        <name>[4Fe-4S] cluster</name>
        <dbReference type="ChEBI" id="CHEBI:49883"/>
        <note>4Fe-4S-S-AdoMet</note>
    </ligand>
</feature>
<feature type="binding site" evidence="13 14">
    <location>
        <position position="124"/>
    </location>
    <ligand>
        <name>[2Fe-2S] cluster</name>
        <dbReference type="ChEBI" id="CHEBI:190135"/>
    </ligand>
</feature>
<dbReference type="SMART" id="SM00876">
    <property type="entry name" value="BATS"/>
    <property type="match status" value="1"/>
</dbReference>
<dbReference type="Pfam" id="PF04055">
    <property type="entry name" value="Radical_SAM"/>
    <property type="match status" value="1"/>
</dbReference>
<dbReference type="InterPro" id="IPR006638">
    <property type="entry name" value="Elp3/MiaA/NifB-like_rSAM"/>
</dbReference>
<evidence type="ECO:0000256" key="3">
    <source>
        <dbReference type="ARBA" id="ARBA00012236"/>
    </source>
</evidence>
<dbReference type="InParanoid" id="A0A1M6RPR8"/>
<dbReference type="GO" id="GO:0004076">
    <property type="term" value="F:biotin synthase activity"/>
    <property type="evidence" value="ECO:0007669"/>
    <property type="project" value="UniProtKB-UniRule"/>
</dbReference>
<feature type="binding site" evidence="13 14">
    <location>
        <position position="91"/>
    </location>
    <ligand>
        <name>[2Fe-2S] cluster</name>
        <dbReference type="ChEBI" id="CHEBI:190135"/>
    </ligand>
</feature>
<feature type="region of interest" description="Disordered" evidence="15">
    <location>
        <begin position="312"/>
        <end position="331"/>
    </location>
</feature>
<keyword evidence="9 13" id="KW-0093">Biotin biosynthesis</keyword>
<evidence type="ECO:0000256" key="2">
    <source>
        <dbReference type="ARBA" id="ARBA00010765"/>
    </source>
</evidence>
<dbReference type="GO" id="GO:0009102">
    <property type="term" value="P:biotin biosynthetic process"/>
    <property type="evidence" value="ECO:0007669"/>
    <property type="project" value="UniProtKB-UniRule"/>
</dbReference>
<dbReference type="SFLD" id="SFLDF00272">
    <property type="entry name" value="biotin_synthase"/>
    <property type="match status" value="1"/>
</dbReference>
<comment type="cofactor">
    <cofactor evidence="13">
        <name>[2Fe-2S] cluster</name>
        <dbReference type="ChEBI" id="CHEBI:190135"/>
    </cofactor>
    <text evidence="13">Binds 1 [2Fe-2S] cluster. The cluster is coordinated with 3 cysteines and 1 arginine.</text>
</comment>
<dbReference type="SFLD" id="SFLDG01060">
    <property type="entry name" value="BATS_domain_containing"/>
    <property type="match status" value="1"/>
</dbReference>
<dbReference type="InterPro" id="IPR024177">
    <property type="entry name" value="Biotin_synthase"/>
</dbReference>
<dbReference type="InterPro" id="IPR058240">
    <property type="entry name" value="rSAM_sf"/>
</dbReference>
<dbReference type="STRING" id="1123071.SAMN02745181_3652"/>
<dbReference type="AlphaFoldDB" id="A0A1M6RPR8"/>
<comment type="pathway">
    <text evidence="1 13">Cofactor biosynthesis; biotin biosynthesis; biotin from 7,8-diaminononanoate: step 2/2.</text>
</comment>
<dbReference type="Gene3D" id="3.20.20.70">
    <property type="entry name" value="Aldolase class I"/>
    <property type="match status" value="1"/>
</dbReference>
<evidence type="ECO:0000256" key="9">
    <source>
        <dbReference type="ARBA" id="ARBA00022756"/>
    </source>
</evidence>
<comment type="similarity">
    <text evidence="2 13">Belongs to the radical SAM superfamily. Biotin synthase family.</text>
</comment>
<evidence type="ECO:0000256" key="12">
    <source>
        <dbReference type="ARBA" id="ARBA00051157"/>
    </source>
</evidence>
<dbReference type="EMBL" id="FQYR01000008">
    <property type="protein sequence ID" value="SHK34317.1"/>
    <property type="molecule type" value="Genomic_DNA"/>
</dbReference>
<gene>
    <name evidence="13" type="primary">bioB</name>
    <name evidence="17" type="ORF">SAMN02745181_3652</name>
</gene>
<comment type="catalytic activity">
    <reaction evidence="12 13">
        <text>(4R,5S)-dethiobiotin + (sulfur carrier)-SH + 2 reduced [2Fe-2S]-[ferredoxin] + 2 S-adenosyl-L-methionine = (sulfur carrier)-H + biotin + 2 5'-deoxyadenosine + 2 L-methionine + 2 oxidized [2Fe-2S]-[ferredoxin]</text>
        <dbReference type="Rhea" id="RHEA:22060"/>
        <dbReference type="Rhea" id="RHEA-COMP:10000"/>
        <dbReference type="Rhea" id="RHEA-COMP:10001"/>
        <dbReference type="Rhea" id="RHEA-COMP:14737"/>
        <dbReference type="Rhea" id="RHEA-COMP:14739"/>
        <dbReference type="ChEBI" id="CHEBI:17319"/>
        <dbReference type="ChEBI" id="CHEBI:29917"/>
        <dbReference type="ChEBI" id="CHEBI:33737"/>
        <dbReference type="ChEBI" id="CHEBI:33738"/>
        <dbReference type="ChEBI" id="CHEBI:57586"/>
        <dbReference type="ChEBI" id="CHEBI:57844"/>
        <dbReference type="ChEBI" id="CHEBI:59789"/>
        <dbReference type="ChEBI" id="CHEBI:64428"/>
        <dbReference type="ChEBI" id="CHEBI:149473"/>
        <dbReference type="EC" id="2.8.1.6"/>
    </reaction>
</comment>
<dbReference type="NCBIfam" id="TIGR00433">
    <property type="entry name" value="bioB"/>
    <property type="match status" value="1"/>
</dbReference>
<feature type="binding site" evidence="13 14">
    <location>
        <position position="184"/>
    </location>
    <ligand>
        <name>[2Fe-2S] cluster</name>
        <dbReference type="ChEBI" id="CHEBI:190135"/>
    </ligand>
</feature>
<feature type="binding site" evidence="13 14">
    <location>
        <position position="54"/>
    </location>
    <ligand>
        <name>[4Fe-4S] cluster</name>
        <dbReference type="ChEBI" id="CHEBI:49883"/>
        <note>4Fe-4S-S-AdoMet</note>
    </ligand>
</feature>
<keyword evidence="6 13" id="KW-0949">S-adenosyl-L-methionine</keyword>
<reference evidence="17 18" key="1">
    <citation type="submission" date="2016-11" db="EMBL/GenBank/DDBJ databases">
        <authorList>
            <person name="Jaros S."/>
            <person name="Januszkiewicz K."/>
            <person name="Wedrychowicz H."/>
        </authorList>
    </citation>
    <scope>NUCLEOTIDE SEQUENCE [LARGE SCALE GENOMIC DNA]</scope>
    <source>
        <strain evidence="17 18">DSM 18772</strain>
    </source>
</reference>
<dbReference type="SFLD" id="SFLDS00029">
    <property type="entry name" value="Radical_SAM"/>
    <property type="match status" value="1"/>
</dbReference>
<comment type="function">
    <text evidence="13">Catalyzes the conversion of dethiobiotin (DTB) to biotin by the insertion of a sulfur atom into dethiobiotin via a radical-based mechanism.</text>
</comment>
<dbReference type="RefSeq" id="WP_143185195.1">
    <property type="nucleotide sequence ID" value="NZ_FQYR01000008.1"/>
</dbReference>
<keyword evidence="4 13" id="KW-0004">4Fe-4S</keyword>
<dbReference type="GO" id="GO:0051539">
    <property type="term" value="F:4 iron, 4 sulfur cluster binding"/>
    <property type="evidence" value="ECO:0007669"/>
    <property type="project" value="UniProtKB-KW"/>
</dbReference>
<evidence type="ECO:0000256" key="5">
    <source>
        <dbReference type="ARBA" id="ARBA00022679"/>
    </source>
</evidence>
<feature type="domain" description="Radical SAM core" evidence="16">
    <location>
        <begin position="32"/>
        <end position="261"/>
    </location>
</feature>
<keyword evidence="5 13" id="KW-0808">Transferase</keyword>
<evidence type="ECO:0000256" key="11">
    <source>
        <dbReference type="ARBA" id="ARBA00023014"/>
    </source>
</evidence>
<dbReference type="GO" id="GO:0005506">
    <property type="term" value="F:iron ion binding"/>
    <property type="evidence" value="ECO:0007669"/>
    <property type="project" value="UniProtKB-UniRule"/>
</dbReference>
<keyword evidence="10 13" id="KW-0408">Iron</keyword>
<dbReference type="InterPro" id="IPR007197">
    <property type="entry name" value="rSAM"/>
</dbReference>
<proteinExistence type="inferred from homology"/>
<evidence type="ECO:0000256" key="15">
    <source>
        <dbReference type="SAM" id="MobiDB-lite"/>
    </source>
</evidence>
<organism evidence="17 18">
    <name type="scientific">Rubritalea squalenifaciens DSM 18772</name>
    <dbReference type="NCBI Taxonomy" id="1123071"/>
    <lineage>
        <taxon>Bacteria</taxon>
        <taxon>Pseudomonadati</taxon>
        <taxon>Verrucomicrobiota</taxon>
        <taxon>Verrucomicrobiia</taxon>
        <taxon>Verrucomicrobiales</taxon>
        <taxon>Rubritaleaceae</taxon>
        <taxon>Rubritalea</taxon>
    </lineage>
</organism>
<feature type="binding site" evidence="13 14">
    <location>
        <position position="47"/>
    </location>
    <ligand>
        <name>[4Fe-4S] cluster</name>
        <dbReference type="ChEBI" id="CHEBI:49883"/>
        <note>4Fe-4S-S-AdoMet</note>
    </ligand>
</feature>
<name>A0A1M6RPR8_9BACT</name>
<dbReference type="PIRSF" id="PIRSF001619">
    <property type="entry name" value="Biotin_synth"/>
    <property type="match status" value="1"/>
</dbReference>
<evidence type="ECO:0000256" key="1">
    <source>
        <dbReference type="ARBA" id="ARBA00004942"/>
    </source>
</evidence>
<comment type="subunit">
    <text evidence="13">Homodimer.</text>
</comment>
<evidence type="ECO:0000259" key="16">
    <source>
        <dbReference type="PROSITE" id="PS51918"/>
    </source>
</evidence>
<dbReference type="PANTHER" id="PTHR22976:SF2">
    <property type="entry name" value="BIOTIN SYNTHASE, MITOCHONDRIAL"/>
    <property type="match status" value="1"/>
</dbReference>
<dbReference type="SMART" id="SM00729">
    <property type="entry name" value="Elp3"/>
    <property type="match status" value="1"/>
</dbReference>
<evidence type="ECO:0000256" key="7">
    <source>
        <dbReference type="ARBA" id="ARBA00022714"/>
    </source>
</evidence>
<evidence type="ECO:0000313" key="18">
    <source>
        <dbReference type="Proteomes" id="UP000184510"/>
    </source>
</evidence>
<dbReference type="UniPathway" id="UPA00078">
    <property type="reaction ID" value="UER00162"/>
</dbReference>
<keyword evidence="18" id="KW-1185">Reference proteome</keyword>
<keyword evidence="8 13" id="KW-0479">Metal-binding</keyword>